<organism evidence="2 3">
    <name type="scientific">Pleurodeles waltl</name>
    <name type="common">Iberian ribbed newt</name>
    <dbReference type="NCBI Taxonomy" id="8319"/>
    <lineage>
        <taxon>Eukaryota</taxon>
        <taxon>Metazoa</taxon>
        <taxon>Chordata</taxon>
        <taxon>Craniata</taxon>
        <taxon>Vertebrata</taxon>
        <taxon>Euteleostomi</taxon>
        <taxon>Amphibia</taxon>
        <taxon>Batrachia</taxon>
        <taxon>Caudata</taxon>
        <taxon>Salamandroidea</taxon>
        <taxon>Salamandridae</taxon>
        <taxon>Pleurodelinae</taxon>
        <taxon>Pleurodeles</taxon>
    </lineage>
</organism>
<dbReference type="EMBL" id="JANPWB010000010">
    <property type="protein sequence ID" value="KAJ1137599.1"/>
    <property type="molecule type" value="Genomic_DNA"/>
</dbReference>
<evidence type="ECO:0000256" key="1">
    <source>
        <dbReference type="SAM" id="SignalP"/>
    </source>
</evidence>
<gene>
    <name evidence="2" type="ORF">NDU88_003997</name>
</gene>
<accession>A0AAV7QEU2</accession>
<name>A0AAV7QEU2_PLEWA</name>
<keyword evidence="1" id="KW-0732">Signal</keyword>
<dbReference type="Proteomes" id="UP001066276">
    <property type="component" value="Chromosome 6"/>
</dbReference>
<keyword evidence="3" id="KW-1185">Reference proteome</keyword>
<dbReference type="AlphaFoldDB" id="A0AAV7QEU2"/>
<sequence length="127" mass="13594">MLRRAAAILLACYHVLTKCPVLRERGSRRVAPGCGRSRLASVGFLVSPLRGPSSAGPGSRGCRHLGSSMTSGRDPVRLLSRYSFLTGVYSAFIGRDFAHRGLSCRSFSGLEVLLFRPGPVHSTGAPH</sequence>
<protein>
    <recommendedName>
        <fullName evidence="4">Secreted protein</fullName>
    </recommendedName>
</protein>
<evidence type="ECO:0008006" key="4">
    <source>
        <dbReference type="Google" id="ProtNLM"/>
    </source>
</evidence>
<comment type="caution">
    <text evidence="2">The sequence shown here is derived from an EMBL/GenBank/DDBJ whole genome shotgun (WGS) entry which is preliminary data.</text>
</comment>
<reference evidence="2" key="1">
    <citation type="journal article" date="2022" name="bioRxiv">
        <title>Sequencing and chromosome-scale assembly of the giantPleurodeles waltlgenome.</title>
        <authorList>
            <person name="Brown T."/>
            <person name="Elewa A."/>
            <person name="Iarovenko S."/>
            <person name="Subramanian E."/>
            <person name="Araus A.J."/>
            <person name="Petzold A."/>
            <person name="Susuki M."/>
            <person name="Suzuki K.-i.T."/>
            <person name="Hayashi T."/>
            <person name="Toyoda A."/>
            <person name="Oliveira C."/>
            <person name="Osipova E."/>
            <person name="Leigh N.D."/>
            <person name="Simon A."/>
            <person name="Yun M.H."/>
        </authorList>
    </citation>
    <scope>NUCLEOTIDE SEQUENCE</scope>
    <source>
        <strain evidence="2">20211129_DDA</strain>
        <tissue evidence="2">Liver</tissue>
    </source>
</reference>
<proteinExistence type="predicted"/>
<evidence type="ECO:0000313" key="2">
    <source>
        <dbReference type="EMBL" id="KAJ1137599.1"/>
    </source>
</evidence>
<evidence type="ECO:0000313" key="3">
    <source>
        <dbReference type="Proteomes" id="UP001066276"/>
    </source>
</evidence>
<feature type="chain" id="PRO_5043339151" description="Secreted protein" evidence="1">
    <location>
        <begin position="18"/>
        <end position="127"/>
    </location>
</feature>
<feature type="signal peptide" evidence="1">
    <location>
        <begin position="1"/>
        <end position="17"/>
    </location>
</feature>